<reference evidence="1" key="2">
    <citation type="submission" date="2015-06" db="UniProtKB">
        <authorList>
            <consortium name="EnsemblMetazoa"/>
        </authorList>
    </citation>
    <scope>IDENTIFICATION</scope>
</reference>
<accession>T1GM77</accession>
<dbReference type="EnsemblMetazoa" id="MESCA004645-RA">
    <property type="protein sequence ID" value="MESCA004645-PA"/>
    <property type="gene ID" value="MESCA004645"/>
</dbReference>
<proteinExistence type="predicted"/>
<dbReference type="EMBL" id="CAQQ02176026">
    <property type="status" value="NOT_ANNOTATED_CDS"/>
    <property type="molecule type" value="Genomic_DNA"/>
</dbReference>
<reference evidence="2" key="1">
    <citation type="submission" date="2013-02" db="EMBL/GenBank/DDBJ databases">
        <authorList>
            <person name="Hughes D."/>
        </authorList>
    </citation>
    <scope>NUCLEOTIDE SEQUENCE</scope>
    <source>
        <strain>Durham</strain>
        <strain evidence="2">NC isolate 2 -- Noor lab</strain>
    </source>
</reference>
<evidence type="ECO:0000313" key="2">
    <source>
        <dbReference type="Proteomes" id="UP000015102"/>
    </source>
</evidence>
<dbReference type="AlphaFoldDB" id="T1GM77"/>
<evidence type="ECO:0000313" key="1">
    <source>
        <dbReference type="EnsemblMetazoa" id="MESCA004645-PA"/>
    </source>
</evidence>
<dbReference type="EMBL" id="CAQQ02176027">
    <property type="status" value="NOT_ANNOTATED_CDS"/>
    <property type="molecule type" value="Genomic_DNA"/>
</dbReference>
<sequence length="179" mass="20597">MLIREKLKLKYNFEQFLEPDKKKTSKNPHNLVDKQQVGGDDRAGVEDLFLYDVVIVNTHIDRFHRFTRGEIETNWVRVETVFFSQFNNSVLSIVTTVDSQSFWDNKERFSESLNSQTHLAFDGVLVFHKSVIGTNLKSSSTWNDTLVFDGVVYSAETISDGVLDLKKSVLVWSLHQNGH</sequence>
<dbReference type="HOGENOM" id="CLU_1505162_0_0_1"/>
<name>T1GM77_MEGSC</name>
<protein>
    <submittedName>
        <fullName evidence="1">Uncharacterized protein</fullName>
    </submittedName>
</protein>
<dbReference type="Proteomes" id="UP000015102">
    <property type="component" value="Unassembled WGS sequence"/>
</dbReference>
<keyword evidence="2" id="KW-1185">Reference proteome</keyword>
<organism evidence="1 2">
    <name type="scientific">Megaselia scalaris</name>
    <name type="common">Humpbacked fly</name>
    <name type="synonym">Phora scalaris</name>
    <dbReference type="NCBI Taxonomy" id="36166"/>
    <lineage>
        <taxon>Eukaryota</taxon>
        <taxon>Metazoa</taxon>
        <taxon>Ecdysozoa</taxon>
        <taxon>Arthropoda</taxon>
        <taxon>Hexapoda</taxon>
        <taxon>Insecta</taxon>
        <taxon>Pterygota</taxon>
        <taxon>Neoptera</taxon>
        <taxon>Endopterygota</taxon>
        <taxon>Diptera</taxon>
        <taxon>Brachycera</taxon>
        <taxon>Muscomorpha</taxon>
        <taxon>Platypezoidea</taxon>
        <taxon>Phoridae</taxon>
        <taxon>Megaseliini</taxon>
        <taxon>Megaselia</taxon>
    </lineage>
</organism>